<name>Q4RD90_TETNG</name>
<dbReference type="KEGG" id="tng:GSTEN00037980G001"/>
<accession>Q4RD90</accession>
<protein>
    <submittedName>
        <fullName evidence="1">(spotted green pufferfish) hypothetical protein</fullName>
    </submittedName>
</protein>
<dbReference type="AlphaFoldDB" id="Q4RD90"/>
<evidence type="ECO:0000313" key="1">
    <source>
        <dbReference type="EMBL" id="CAG13642.1"/>
    </source>
</evidence>
<organism evidence="1">
    <name type="scientific">Tetraodon nigroviridis</name>
    <name type="common">Spotted green pufferfish</name>
    <name type="synonym">Chelonodon nigroviridis</name>
    <dbReference type="NCBI Taxonomy" id="99883"/>
    <lineage>
        <taxon>Eukaryota</taxon>
        <taxon>Metazoa</taxon>
        <taxon>Chordata</taxon>
        <taxon>Craniata</taxon>
        <taxon>Vertebrata</taxon>
        <taxon>Euteleostomi</taxon>
        <taxon>Actinopterygii</taxon>
        <taxon>Neopterygii</taxon>
        <taxon>Teleostei</taxon>
        <taxon>Neoteleostei</taxon>
        <taxon>Acanthomorphata</taxon>
        <taxon>Eupercaria</taxon>
        <taxon>Tetraodontiformes</taxon>
        <taxon>Tetradontoidea</taxon>
        <taxon>Tetraodontidae</taxon>
        <taxon>Tetraodon</taxon>
    </lineage>
</organism>
<feature type="non-terminal residue" evidence="1">
    <location>
        <position position="1"/>
    </location>
</feature>
<reference evidence="1" key="1">
    <citation type="journal article" date="2004" name="Nature">
        <title>Genome duplication in the teleost fish Tetraodon nigroviridis reveals the early vertebrate proto-karyotype.</title>
        <authorList>
            <person name="Jaillon O."/>
            <person name="Aury J.-M."/>
            <person name="Brunet F."/>
            <person name="Petit J.-L."/>
            <person name="Stange-Thomann N."/>
            <person name="Mauceli E."/>
            <person name="Bouneau L."/>
            <person name="Fischer C."/>
            <person name="Ozouf-Costaz C."/>
            <person name="Bernot A."/>
            <person name="Nicaud S."/>
            <person name="Jaffe D."/>
            <person name="Fisher S."/>
            <person name="Lutfalla G."/>
            <person name="Dossat C."/>
            <person name="Segurens B."/>
            <person name="Dasilva C."/>
            <person name="Salanoubat M."/>
            <person name="Levy M."/>
            <person name="Boudet N."/>
            <person name="Castellano S."/>
            <person name="Anthouard V."/>
            <person name="Jubin C."/>
            <person name="Castelli V."/>
            <person name="Katinka M."/>
            <person name="Vacherie B."/>
            <person name="Biemont C."/>
            <person name="Skalli Z."/>
            <person name="Cattolico L."/>
            <person name="Poulain J."/>
            <person name="De Berardinis V."/>
            <person name="Cruaud C."/>
            <person name="Duprat S."/>
            <person name="Brottier P."/>
            <person name="Coutanceau J.-P."/>
            <person name="Gouzy J."/>
            <person name="Parra G."/>
            <person name="Lardier G."/>
            <person name="Chapple C."/>
            <person name="McKernan K.J."/>
            <person name="McEwan P."/>
            <person name="Bosak S."/>
            <person name="Kellis M."/>
            <person name="Volff J.-N."/>
            <person name="Guigo R."/>
            <person name="Zody M.C."/>
            <person name="Mesirov J."/>
            <person name="Lindblad-Toh K."/>
            <person name="Birren B."/>
            <person name="Nusbaum C."/>
            <person name="Kahn D."/>
            <person name="Robinson-Rechavi M."/>
            <person name="Laudet V."/>
            <person name="Schachter V."/>
            <person name="Quetier F."/>
            <person name="Saurin W."/>
            <person name="Scarpelli C."/>
            <person name="Wincker P."/>
            <person name="Lander E.S."/>
            <person name="Weissenbach J."/>
            <person name="Roest Crollius H."/>
        </authorList>
    </citation>
    <scope>NUCLEOTIDE SEQUENCE [LARGE SCALE GENOMIC DNA]</scope>
</reference>
<sequence length="73" mass="8071">QLEEILARSVRATSTFGRAVRRGHADEAALLEKQIRGTQATRKSFSCEQGSSGGMGWADEAMGVRVKWFQDRS</sequence>
<reference evidence="1" key="2">
    <citation type="submission" date="2004-02" db="EMBL/GenBank/DDBJ databases">
        <authorList>
            <consortium name="Genoscope"/>
            <consortium name="Whitehead Institute Centre for Genome Research"/>
        </authorList>
    </citation>
    <scope>NUCLEOTIDE SEQUENCE</scope>
</reference>
<comment type="caution">
    <text evidence="1">The sequence shown here is derived from an EMBL/GenBank/DDBJ whole genome shotgun (WGS) entry which is preliminary data.</text>
</comment>
<gene>
    <name evidence="1" type="ORF">GSTENG00037980001</name>
</gene>
<proteinExistence type="predicted"/>
<dbReference type="EMBL" id="CAAE01017125">
    <property type="protein sequence ID" value="CAG13642.1"/>
    <property type="molecule type" value="Genomic_DNA"/>
</dbReference>